<dbReference type="Gene3D" id="3.40.30.10">
    <property type="entry name" value="Glutaredoxin"/>
    <property type="match status" value="1"/>
</dbReference>
<evidence type="ECO:0000259" key="10">
    <source>
        <dbReference type="PROSITE" id="PS51352"/>
    </source>
</evidence>
<sequence length="213" mass="23864">MKFYSQRGFALASLAAAVGLASMPAFAADYVAGKDYIVLDNPETISGDNIIVREFFWYGCPHCYNLDPHMLKWAKNKPSDVIFMQSPAALNPMWETNARGFYAAQLMGYLPQTHTKLFDAIHKDNKRLFDQASLSKWYASQGLDQKEFNKLYNSFAVSTKVARSKAGAMRYQITGVPAVVVHGKYVVQGEDGKVPKVVDYLVKKVRMDMKAGK</sequence>
<evidence type="ECO:0000256" key="9">
    <source>
        <dbReference type="SAM" id="SignalP"/>
    </source>
</evidence>
<feature type="disulfide bond" description="Redox-active" evidence="8">
    <location>
        <begin position="60"/>
        <end position="63"/>
    </location>
</feature>
<dbReference type="EMBL" id="WFKQ01000010">
    <property type="protein sequence ID" value="MUG33080.1"/>
    <property type="molecule type" value="Genomic_DNA"/>
</dbReference>
<comment type="similarity">
    <text evidence="2">Belongs to the thioredoxin family. DsbA subfamily.</text>
</comment>
<reference evidence="11 12" key="1">
    <citation type="journal article" date="2019" name="PLoS ONE">
        <title>Pup mortality in New Zealand sea lions (Phocarctos hookeri) at Enderby Island, Auckland Islands, 2013-18.</title>
        <authorList>
            <person name="Michael S.A."/>
            <person name="Hayman D.T.S."/>
            <person name="Gray R."/>
            <person name="Zhang J."/>
            <person name="Rogers L."/>
            <person name="Roe W.D."/>
        </authorList>
    </citation>
    <scope>NUCLEOTIDE SEQUENCE [LARGE SCALE GENOMIC DNA]</scope>
    <source>
        <strain evidence="11 12">SM868</strain>
    </source>
</reference>
<evidence type="ECO:0000313" key="12">
    <source>
        <dbReference type="Proteomes" id="UP000442109"/>
    </source>
</evidence>
<keyword evidence="4 7" id="KW-0574">Periplasm</keyword>
<keyword evidence="12" id="KW-1185">Reference proteome</keyword>
<dbReference type="OrthoDB" id="9784896at2"/>
<dbReference type="GO" id="GO:0042597">
    <property type="term" value="C:periplasmic space"/>
    <property type="evidence" value="ECO:0007669"/>
    <property type="project" value="UniProtKB-SubCell"/>
</dbReference>
<gene>
    <name evidence="11" type="ORF">GB996_09750</name>
</gene>
<dbReference type="PIRSF" id="PIRSF001488">
    <property type="entry name" value="Tdi_protein"/>
    <property type="match status" value="1"/>
</dbReference>
<dbReference type="InterPro" id="IPR036249">
    <property type="entry name" value="Thioredoxin-like_sf"/>
</dbReference>
<keyword evidence="3 9" id="KW-0732">Signal</keyword>
<protein>
    <recommendedName>
        <fullName evidence="7">Thiol:disulfide interchange protein</fullName>
    </recommendedName>
</protein>
<evidence type="ECO:0000256" key="1">
    <source>
        <dbReference type="ARBA" id="ARBA00004418"/>
    </source>
</evidence>
<evidence type="ECO:0000256" key="5">
    <source>
        <dbReference type="ARBA" id="ARBA00023157"/>
    </source>
</evidence>
<comment type="subcellular location">
    <subcellularLocation>
        <location evidence="1 7">Periplasm</location>
    </subcellularLocation>
</comment>
<accession>A0A844M321</accession>
<organism evidence="11 12">
    <name type="scientific">Psychrobacter sanguinis</name>
    <dbReference type="NCBI Taxonomy" id="861445"/>
    <lineage>
        <taxon>Bacteria</taxon>
        <taxon>Pseudomonadati</taxon>
        <taxon>Pseudomonadota</taxon>
        <taxon>Gammaproteobacteria</taxon>
        <taxon>Moraxellales</taxon>
        <taxon>Moraxellaceae</taxon>
        <taxon>Psychrobacter</taxon>
    </lineage>
</organism>
<dbReference type="PANTHER" id="PTHR35891">
    <property type="entry name" value="THIOL:DISULFIDE INTERCHANGE PROTEIN DSBA"/>
    <property type="match status" value="1"/>
</dbReference>
<evidence type="ECO:0000313" key="11">
    <source>
        <dbReference type="EMBL" id="MUG33080.1"/>
    </source>
</evidence>
<evidence type="ECO:0000256" key="2">
    <source>
        <dbReference type="ARBA" id="ARBA00005791"/>
    </source>
</evidence>
<evidence type="ECO:0000256" key="6">
    <source>
        <dbReference type="ARBA" id="ARBA00023284"/>
    </source>
</evidence>
<evidence type="ECO:0000256" key="8">
    <source>
        <dbReference type="PIRSR" id="PIRSR001488-1"/>
    </source>
</evidence>
<dbReference type="Proteomes" id="UP000442109">
    <property type="component" value="Unassembled WGS sequence"/>
</dbReference>
<dbReference type="InterPro" id="IPR023205">
    <property type="entry name" value="DsbA/DsbL"/>
</dbReference>
<feature type="signal peptide" evidence="9">
    <location>
        <begin position="1"/>
        <end position="27"/>
    </location>
</feature>
<proteinExistence type="inferred from homology"/>
<dbReference type="InterPro" id="IPR050824">
    <property type="entry name" value="Thiol_disulfide_DsbA"/>
</dbReference>
<dbReference type="PROSITE" id="PS51352">
    <property type="entry name" value="THIOREDOXIN_2"/>
    <property type="match status" value="1"/>
</dbReference>
<name>A0A844M321_9GAMM</name>
<dbReference type="GO" id="GO:0016491">
    <property type="term" value="F:oxidoreductase activity"/>
    <property type="evidence" value="ECO:0007669"/>
    <property type="project" value="InterPro"/>
</dbReference>
<keyword evidence="5 7" id="KW-1015">Disulfide bond</keyword>
<dbReference type="InterPro" id="IPR013766">
    <property type="entry name" value="Thioredoxin_domain"/>
</dbReference>
<dbReference type="Pfam" id="PF01323">
    <property type="entry name" value="DSBA"/>
    <property type="match status" value="1"/>
</dbReference>
<comment type="caution">
    <text evidence="11">The sequence shown here is derived from an EMBL/GenBank/DDBJ whole genome shotgun (WGS) entry which is preliminary data.</text>
</comment>
<keyword evidence="6" id="KW-0676">Redox-active center</keyword>
<evidence type="ECO:0000256" key="3">
    <source>
        <dbReference type="ARBA" id="ARBA00022729"/>
    </source>
</evidence>
<dbReference type="InterPro" id="IPR001853">
    <property type="entry name" value="DSBA-like_thioredoxin_dom"/>
</dbReference>
<dbReference type="PANTHER" id="PTHR35891:SF2">
    <property type="entry name" value="THIOL:DISULFIDE INTERCHANGE PROTEIN DSBA"/>
    <property type="match status" value="1"/>
</dbReference>
<evidence type="ECO:0000256" key="7">
    <source>
        <dbReference type="PIRNR" id="PIRNR001488"/>
    </source>
</evidence>
<dbReference type="AlphaFoldDB" id="A0A844M321"/>
<dbReference type="CDD" id="cd03019">
    <property type="entry name" value="DsbA_DsbA"/>
    <property type="match status" value="1"/>
</dbReference>
<feature type="chain" id="PRO_5032911033" description="Thiol:disulfide interchange protein" evidence="9">
    <location>
        <begin position="28"/>
        <end position="213"/>
    </location>
</feature>
<dbReference type="SUPFAM" id="SSF52833">
    <property type="entry name" value="Thioredoxin-like"/>
    <property type="match status" value="1"/>
</dbReference>
<evidence type="ECO:0000256" key="4">
    <source>
        <dbReference type="ARBA" id="ARBA00022764"/>
    </source>
</evidence>
<feature type="domain" description="Thioredoxin" evidence="10">
    <location>
        <begin position="17"/>
        <end position="157"/>
    </location>
</feature>